<keyword evidence="5" id="KW-1185">Reference proteome</keyword>
<evidence type="ECO:0000313" key="5">
    <source>
        <dbReference type="Proteomes" id="UP001152797"/>
    </source>
</evidence>
<dbReference type="OrthoDB" id="434790at2759"/>
<dbReference type="EMBL" id="CAMXCT030002785">
    <property type="protein sequence ID" value="CAL4787788.1"/>
    <property type="molecule type" value="Genomic_DNA"/>
</dbReference>
<evidence type="ECO:0000313" key="2">
    <source>
        <dbReference type="EMBL" id="CAI4000476.1"/>
    </source>
</evidence>
<proteinExistence type="predicted"/>
<dbReference type="EMBL" id="CAMXCT010002785">
    <property type="protein sequence ID" value="CAI4000476.1"/>
    <property type="molecule type" value="Genomic_DNA"/>
</dbReference>
<reference evidence="2" key="1">
    <citation type="submission" date="2022-10" db="EMBL/GenBank/DDBJ databases">
        <authorList>
            <person name="Chen Y."/>
            <person name="Dougan E. K."/>
            <person name="Chan C."/>
            <person name="Rhodes N."/>
            <person name="Thang M."/>
        </authorList>
    </citation>
    <scope>NUCLEOTIDE SEQUENCE</scope>
</reference>
<evidence type="ECO:0000256" key="1">
    <source>
        <dbReference type="SAM" id="MobiDB-lite"/>
    </source>
</evidence>
<dbReference type="AlphaFoldDB" id="A0A9P1G5M2"/>
<accession>A0A9P1G5M2</accession>
<feature type="compositionally biased region" description="Low complexity" evidence="1">
    <location>
        <begin position="445"/>
        <end position="454"/>
    </location>
</feature>
<evidence type="ECO:0000313" key="3">
    <source>
        <dbReference type="EMBL" id="CAL1153851.1"/>
    </source>
</evidence>
<evidence type="ECO:0000313" key="4">
    <source>
        <dbReference type="EMBL" id="CAL4787788.1"/>
    </source>
</evidence>
<dbReference type="EMBL" id="CAMXCT020002785">
    <property type="protein sequence ID" value="CAL1153851.1"/>
    <property type="molecule type" value="Genomic_DNA"/>
</dbReference>
<organism evidence="2">
    <name type="scientific">Cladocopium goreaui</name>
    <dbReference type="NCBI Taxonomy" id="2562237"/>
    <lineage>
        <taxon>Eukaryota</taxon>
        <taxon>Sar</taxon>
        <taxon>Alveolata</taxon>
        <taxon>Dinophyceae</taxon>
        <taxon>Suessiales</taxon>
        <taxon>Symbiodiniaceae</taxon>
        <taxon>Cladocopium</taxon>
    </lineage>
</organism>
<dbReference type="CDD" id="cd09272">
    <property type="entry name" value="RNase_HI_RT_Ty1"/>
    <property type="match status" value="1"/>
</dbReference>
<reference evidence="3" key="2">
    <citation type="submission" date="2024-04" db="EMBL/GenBank/DDBJ databases">
        <authorList>
            <person name="Chen Y."/>
            <person name="Shah S."/>
            <person name="Dougan E. K."/>
            <person name="Thang M."/>
            <person name="Chan C."/>
        </authorList>
    </citation>
    <scope>NUCLEOTIDE SEQUENCE [LARGE SCALE GENOMIC DNA]</scope>
</reference>
<gene>
    <name evidence="2" type="ORF">C1SCF055_LOCUS26592</name>
</gene>
<feature type="region of interest" description="Disordered" evidence="1">
    <location>
        <begin position="291"/>
        <end position="336"/>
    </location>
</feature>
<feature type="region of interest" description="Disordered" evidence="1">
    <location>
        <begin position="427"/>
        <end position="455"/>
    </location>
</feature>
<sequence>MRMLLRYLRGDMNVAVRFPSDSPLLYSEVFQGSHIVAFSDASHAPLKATGRRGISGGVLTFQGCTLKTLSRHQALVSLSSMESELYALQSVSQEMVSMGKMLGRILFSFKEIDSSEIPGVLRTDSESSIKLLKGLDLPRKSRHLEIRIEWLREKVELGKLKIHYEKGSNNPADALTKCLGSSIFGIHRAAMGFEVLDAPLGAIMAISSGFVFIEVCCKPDSSISKDGEPVGKVLKFTSNSKLMVGRLAKDFGQCHCTQKHAGLTDVDWANAAGYSGLTEDEEKQLKALLNKAQQAPEASGGSAMTDASKRLRGESDSDFEAVGSPTTPSELFRSEDRKEVPLPKNCTLKEWSHTVCQLPKVNGEPKWNGKTYSELLRMAIDGDIELDKYLGFIFKTYHGSYDGTHKSQAVDLAGRLNTPIEVAATIGEAADESTPETGTSGDGTSSNRAASSAAPPWRAITDTIDASTIGGTEPFIAVLARRMYSDGACAELGWHSSTEIAC</sequence>
<comment type="caution">
    <text evidence="2">The sequence shown here is derived from an EMBL/GenBank/DDBJ whole genome shotgun (WGS) entry which is preliminary data.</text>
</comment>
<protein>
    <submittedName>
        <fullName evidence="4">Retrovirus-related Pol polyprotein from transposon TNT 1-94</fullName>
    </submittedName>
</protein>
<feature type="compositionally biased region" description="Polar residues" evidence="1">
    <location>
        <begin position="435"/>
        <end position="444"/>
    </location>
</feature>
<dbReference type="Proteomes" id="UP001152797">
    <property type="component" value="Unassembled WGS sequence"/>
</dbReference>
<name>A0A9P1G5M2_9DINO</name>